<dbReference type="EC" id="3.6.1.27" evidence="3 14"/>
<dbReference type="EMBL" id="DRIH01000088">
    <property type="protein sequence ID" value="HEC67719.1"/>
    <property type="molecule type" value="Genomic_DNA"/>
</dbReference>
<dbReference type="HAMAP" id="MF_01006">
    <property type="entry name" value="Undec_diphosphatase"/>
    <property type="match status" value="1"/>
</dbReference>
<evidence type="ECO:0000256" key="8">
    <source>
        <dbReference type="ARBA" id="ARBA00022989"/>
    </source>
</evidence>
<dbReference type="GO" id="GO:0008360">
    <property type="term" value="P:regulation of cell shape"/>
    <property type="evidence" value="ECO:0007669"/>
    <property type="project" value="UniProtKB-KW"/>
</dbReference>
<reference evidence="15" key="1">
    <citation type="journal article" date="2020" name="mSystems">
        <title>Genome- and Community-Level Interaction Insights into Carbon Utilization and Element Cycling Functions of Hydrothermarchaeota in Hydrothermal Sediment.</title>
        <authorList>
            <person name="Zhou Z."/>
            <person name="Liu Y."/>
            <person name="Xu W."/>
            <person name="Pan J."/>
            <person name="Luo Z.H."/>
            <person name="Li M."/>
        </authorList>
    </citation>
    <scope>NUCLEOTIDE SEQUENCE [LARGE SCALE GENOMIC DNA]</scope>
    <source>
        <strain evidence="15">HyVt-389</strain>
    </source>
</reference>
<keyword evidence="7 14" id="KW-0378">Hydrolase</keyword>
<dbReference type="AlphaFoldDB" id="A0A7C1VX48"/>
<keyword evidence="14" id="KW-0133">Cell shape</keyword>
<dbReference type="Pfam" id="PF02673">
    <property type="entry name" value="BacA"/>
    <property type="match status" value="1"/>
</dbReference>
<evidence type="ECO:0000256" key="14">
    <source>
        <dbReference type="HAMAP-Rule" id="MF_01006"/>
    </source>
</evidence>
<evidence type="ECO:0000256" key="2">
    <source>
        <dbReference type="ARBA" id="ARBA00010621"/>
    </source>
</evidence>
<keyword evidence="9 14" id="KW-0472">Membrane</keyword>
<evidence type="ECO:0000256" key="11">
    <source>
        <dbReference type="ARBA" id="ARBA00032707"/>
    </source>
</evidence>
<feature type="transmembrane region" description="Helical" evidence="14">
    <location>
        <begin position="174"/>
        <end position="192"/>
    </location>
</feature>
<evidence type="ECO:0000256" key="4">
    <source>
        <dbReference type="ARBA" id="ARBA00021581"/>
    </source>
</evidence>
<dbReference type="GO" id="GO:0005886">
    <property type="term" value="C:plasma membrane"/>
    <property type="evidence" value="ECO:0007669"/>
    <property type="project" value="UniProtKB-SubCell"/>
</dbReference>
<evidence type="ECO:0000256" key="12">
    <source>
        <dbReference type="ARBA" id="ARBA00032932"/>
    </source>
</evidence>
<protein>
    <recommendedName>
        <fullName evidence="4 14">Undecaprenyl-diphosphatase</fullName>
        <ecNumber evidence="3 14">3.6.1.27</ecNumber>
    </recommendedName>
    <alternativeName>
        <fullName evidence="12 14">Bacitracin resistance protein</fullName>
    </alternativeName>
    <alternativeName>
        <fullName evidence="11 14">Undecaprenyl pyrophosphate phosphatase</fullName>
    </alternativeName>
</protein>
<evidence type="ECO:0000256" key="9">
    <source>
        <dbReference type="ARBA" id="ARBA00023136"/>
    </source>
</evidence>
<comment type="function">
    <text evidence="14">Catalyzes the dephosphorylation of undecaprenyl diphosphate (UPP). Confers resistance to bacitracin.</text>
</comment>
<keyword evidence="5 14" id="KW-1003">Cell membrane</keyword>
<evidence type="ECO:0000256" key="6">
    <source>
        <dbReference type="ARBA" id="ARBA00022692"/>
    </source>
</evidence>
<keyword evidence="14" id="KW-0961">Cell wall biogenesis/degradation</keyword>
<comment type="catalytic activity">
    <reaction evidence="13 14">
        <text>di-trans,octa-cis-undecaprenyl diphosphate + H2O = di-trans,octa-cis-undecaprenyl phosphate + phosphate + H(+)</text>
        <dbReference type="Rhea" id="RHEA:28094"/>
        <dbReference type="ChEBI" id="CHEBI:15377"/>
        <dbReference type="ChEBI" id="CHEBI:15378"/>
        <dbReference type="ChEBI" id="CHEBI:43474"/>
        <dbReference type="ChEBI" id="CHEBI:58405"/>
        <dbReference type="ChEBI" id="CHEBI:60392"/>
        <dbReference type="EC" id="3.6.1.27"/>
    </reaction>
</comment>
<organism evidence="15">
    <name type="scientific">Desulfofervidus auxilii</name>
    <dbReference type="NCBI Taxonomy" id="1621989"/>
    <lineage>
        <taxon>Bacteria</taxon>
        <taxon>Pseudomonadati</taxon>
        <taxon>Thermodesulfobacteriota</taxon>
        <taxon>Candidatus Desulfofervidia</taxon>
        <taxon>Candidatus Desulfofervidales</taxon>
        <taxon>Candidatus Desulfofervidaceae</taxon>
        <taxon>Candidatus Desulfofervidus</taxon>
    </lineage>
</organism>
<evidence type="ECO:0000313" key="15">
    <source>
        <dbReference type="EMBL" id="HEC67719.1"/>
    </source>
</evidence>
<comment type="subcellular location">
    <subcellularLocation>
        <location evidence="1 14">Cell membrane</location>
        <topology evidence="1 14">Multi-pass membrane protein</topology>
    </subcellularLocation>
</comment>
<name>A0A7C1VX48_DESA2</name>
<dbReference type="GO" id="GO:0050380">
    <property type="term" value="F:undecaprenyl-diphosphatase activity"/>
    <property type="evidence" value="ECO:0007669"/>
    <property type="project" value="UniProtKB-UniRule"/>
</dbReference>
<comment type="similarity">
    <text evidence="2 14">Belongs to the UppP family.</text>
</comment>
<dbReference type="GO" id="GO:0046677">
    <property type="term" value="P:response to antibiotic"/>
    <property type="evidence" value="ECO:0007669"/>
    <property type="project" value="UniProtKB-UniRule"/>
</dbReference>
<gene>
    <name evidence="14" type="primary">uppP</name>
    <name evidence="15" type="ORF">ENI35_02745</name>
</gene>
<feature type="transmembrane region" description="Helical" evidence="14">
    <location>
        <begin position="44"/>
        <end position="64"/>
    </location>
</feature>
<evidence type="ECO:0000256" key="13">
    <source>
        <dbReference type="ARBA" id="ARBA00047594"/>
    </source>
</evidence>
<accession>A0A7C1VX48</accession>
<feature type="transmembrane region" description="Helical" evidence="14">
    <location>
        <begin position="101"/>
        <end position="122"/>
    </location>
</feature>
<comment type="caution">
    <text evidence="15">The sequence shown here is derived from an EMBL/GenBank/DDBJ whole genome shotgun (WGS) entry which is preliminary data.</text>
</comment>
<keyword evidence="8 14" id="KW-1133">Transmembrane helix</keyword>
<evidence type="ECO:0000256" key="5">
    <source>
        <dbReference type="ARBA" id="ARBA00022475"/>
    </source>
</evidence>
<dbReference type="InterPro" id="IPR003824">
    <property type="entry name" value="UppP"/>
</dbReference>
<dbReference type="PANTHER" id="PTHR30622">
    <property type="entry name" value="UNDECAPRENYL-DIPHOSPHATASE"/>
    <property type="match status" value="1"/>
</dbReference>
<feature type="transmembrane region" description="Helical" evidence="14">
    <location>
        <begin position="204"/>
        <end position="225"/>
    </location>
</feature>
<dbReference type="GO" id="GO:0009252">
    <property type="term" value="P:peptidoglycan biosynthetic process"/>
    <property type="evidence" value="ECO:0007669"/>
    <property type="project" value="UniProtKB-KW"/>
</dbReference>
<keyword evidence="6 14" id="KW-0812">Transmembrane</keyword>
<keyword evidence="10 14" id="KW-0046">Antibiotic resistance</keyword>
<feature type="transmembrane region" description="Helical" evidence="14">
    <location>
        <begin position="76"/>
        <end position="95"/>
    </location>
</feature>
<evidence type="ECO:0000256" key="3">
    <source>
        <dbReference type="ARBA" id="ARBA00012374"/>
    </source>
</evidence>
<comment type="miscellaneous">
    <text evidence="14">Bacitracin is thought to be involved in the inhibition of peptidoglycan synthesis by sequestering undecaprenyl diphosphate, thereby reducing the pool of lipid carrier available.</text>
</comment>
<dbReference type="GO" id="GO:0071555">
    <property type="term" value="P:cell wall organization"/>
    <property type="evidence" value="ECO:0007669"/>
    <property type="project" value="UniProtKB-KW"/>
</dbReference>
<keyword evidence="14" id="KW-0573">Peptidoglycan synthesis</keyword>
<proteinExistence type="inferred from homology"/>
<evidence type="ECO:0000256" key="1">
    <source>
        <dbReference type="ARBA" id="ARBA00004651"/>
    </source>
</evidence>
<feature type="transmembrane region" description="Helical" evidence="14">
    <location>
        <begin position="237"/>
        <end position="254"/>
    </location>
</feature>
<dbReference type="Proteomes" id="UP000885738">
    <property type="component" value="Unassembled WGS sequence"/>
</dbReference>
<evidence type="ECO:0000256" key="7">
    <source>
        <dbReference type="ARBA" id="ARBA00022801"/>
    </source>
</evidence>
<evidence type="ECO:0000256" key="10">
    <source>
        <dbReference type="ARBA" id="ARBA00023251"/>
    </source>
</evidence>
<sequence length="255" mass="28117">MTQVKLIFQAIFLGILQGLTEFLPVSSSGHLVIAQYFCPQISQSPLTLDITLHLGTLLALCLYFRKDLKNMLLNPHIAIPIIVATLVTTAVALPLKPFIEAAFHSPRLACLMLLFTGTFLFFAAKIKNNNRTQVGWREAVSIGLAQALAVLPGISRSGTTISTGVYLGLTGEMAGRFSFLIAIPAIFGAGLLELKDISTLPSGLFIPYTIGFLSSFLAGLWAIRWLLKILTHTQNKLIYFAYYCWFIGLIFFWLV</sequence>
<dbReference type="PANTHER" id="PTHR30622:SF2">
    <property type="entry name" value="UNDECAPRENYL-DIPHOSPHATASE"/>
    <property type="match status" value="1"/>
</dbReference>